<accession>T1F7Q3</accession>
<dbReference type="RefSeq" id="XP_009018975.1">
    <property type="nucleotide sequence ID" value="XM_009020727.1"/>
</dbReference>
<organism evidence="7 8">
    <name type="scientific">Helobdella robusta</name>
    <name type="common">Californian leech</name>
    <dbReference type="NCBI Taxonomy" id="6412"/>
    <lineage>
        <taxon>Eukaryota</taxon>
        <taxon>Metazoa</taxon>
        <taxon>Spiralia</taxon>
        <taxon>Lophotrochozoa</taxon>
        <taxon>Annelida</taxon>
        <taxon>Clitellata</taxon>
        <taxon>Hirudinea</taxon>
        <taxon>Rhynchobdellida</taxon>
        <taxon>Glossiphoniidae</taxon>
        <taxon>Helobdella</taxon>
    </lineage>
</organism>
<dbReference type="OMA" id="CYATNTH"/>
<dbReference type="PANTHER" id="PTHR44170">
    <property type="entry name" value="PROTEIN SIDEKICK"/>
    <property type="match status" value="1"/>
</dbReference>
<evidence type="ECO:0000313" key="7">
    <source>
        <dbReference type="EnsemblMetazoa" id="HelroP174167"/>
    </source>
</evidence>
<keyword evidence="8" id="KW-1185">Reference proteome</keyword>
<feature type="compositionally biased region" description="Polar residues" evidence="3">
    <location>
        <begin position="168"/>
        <end position="177"/>
    </location>
</feature>
<dbReference type="PANTHER" id="PTHR44170:SF56">
    <property type="entry name" value="FIBRONECTIN TYPE-III DOMAIN-CONTAINING PROTEIN"/>
    <property type="match status" value="1"/>
</dbReference>
<feature type="domain" description="Fibronectin type-III" evidence="5">
    <location>
        <begin position="147"/>
        <end position="279"/>
    </location>
</feature>
<feature type="domain" description="Ig-like" evidence="4">
    <location>
        <begin position="38"/>
        <end position="127"/>
    </location>
</feature>
<dbReference type="Pfam" id="PF00041">
    <property type="entry name" value="fn3"/>
    <property type="match status" value="1"/>
</dbReference>
<proteinExistence type="predicted"/>
<keyword evidence="2" id="KW-1015">Disulfide bond</keyword>
<evidence type="ECO:0000313" key="6">
    <source>
        <dbReference type="EMBL" id="ESO02761.1"/>
    </source>
</evidence>
<evidence type="ECO:0000313" key="8">
    <source>
        <dbReference type="Proteomes" id="UP000015101"/>
    </source>
</evidence>
<dbReference type="OrthoDB" id="10253954at2759"/>
<evidence type="ECO:0000259" key="4">
    <source>
        <dbReference type="PROSITE" id="PS50835"/>
    </source>
</evidence>
<reference evidence="6 8" key="2">
    <citation type="journal article" date="2013" name="Nature">
        <title>Insights into bilaterian evolution from three spiralian genomes.</title>
        <authorList>
            <person name="Simakov O."/>
            <person name="Marletaz F."/>
            <person name="Cho S.J."/>
            <person name="Edsinger-Gonzales E."/>
            <person name="Havlak P."/>
            <person name="Hellsten U."/>
            <person name="Kuo D.H."/>
            <person name="Larsson T."/>
            <person name="Lv J."/>
            <person name="Arendt D."/>
            <person name="Savage R."/>
            <person name="Osoegawa K."/>
            <person name="de Jong P."/>
            <person name="Grimwood J."/>
            <person name="Chapman J.A."/>
            <person name="Shapiro H."/>
            <person name="Aerts A."/>
            <person name="Otillar R.P."/>
            <person name="Terry A.Y."/>
            <person name="Boore J.L."/>
            <person name="Grigoriev I.V."/>
            <person name="Lindberg D.R."/>
            <person name="Seaver E.C."/>
            <person name="Weisblat D.A."/>
            <person name="Putnam N.H."/>
            <person name="Rokhsar D.S."/>
        </authorList>
    </citation>
    <scope>NUCLEOTIDE SEQUENCE</scope>
</reference>
<evidence type="ECO:0000256" key="1">
    <source>
        <dbReference type="ARBA" id="ARBA00022737"/>
    </source>
</evidence>
<evidence type="ECO:0000256" key="3">
    <source>
        <dbReference type="SAM" id="MobiDB-lite"/>
    </source>
</evidence>
<dbReference type="EnsemblMetazoa" id="HelroT174167">
    <property type="protein sequence ID" value="HelroP174167"/>
    <property type="gene ID" value="HelroG174167"/>
</dbReference>
<dbReference type="InterPro" id="IPR036116">
    <property type="entry name" value="FN3_sf"/>
</dbReference>
<dbReference type="EMBL" id="AMQM01004839">
    <property type="status" value="NOT_ANNOTATED_CDS"/>
    <property type="molecule type" value="Genomic_DNA"/>
</dbReference>
<gene>
    <name evidence="7" type="primary">20204852</name>
    <name evidence="6" type="ORF">HELRODRAFT_174167</name>
</gene>
<reference evidence="7" key="3">
    <citation type="submission" date="2015-06" db="UniProtKB">
        <authorList>
            <consortium name="EnsemblMetazoa"/>
        </authorList>
    </citation>
    <scope>IDENTIFICATION</scope>
</reference>
<dbReference type="PROSITE" id="PS50853">
    <property type="entry name" value="FN3"/>
    <property type="match status" value="1"/>
</dbReference>
<evidence type="ECO:0000259" key="5">
    <source>
        <dbReference type="PROSITE" id="PS50853"/>
    </source>
</evidence>
<dbReference type="HOGENOM" id="CLU_817060_0_0_1"/>
<name>T1F7Q3_HELRO</name>
<dbReference type="Pfam" id="PF07679">
    <property type="entry name" value="I-set"/>
    <property type="match status" value="1"/>
</dbReference>
<dbReference type="InterPro" id="IPR013783">
    <property type="entry name" value="Ig-like_fold"/>
</dbReference>
<reference evidence="8" key="1">
    <citation type="submission" date="2012-12" db="EMBL/GenBank/DDBJ databases">
        <authorList>
            <person name="Hellsten U."/>
            <person name="Grimwood J."/>
            <person name="Chapman J.A."/>
            <person name="Shapiro H."/>
            <person name="Aerts A."/>
            <person name="Otillar R.P."/>
            <person name="Terry A.Y."/>
            <person name="Boore J.L."/>
            <person name="Simakov O."/>
            <person name="Marletaz F."/>
            <person name="Cho S.-J."/>
            <person name="Edsinger-Gonzales E."/>
            <person name="Havlak P."/>
            <person name="Kuo D.-H."/>
            <person name="Larsson T."/>
            <person name="Lv J."/>
            <person name="Arendt D."/>
            <person name="Savage R."/>
            <person name="Osoegawa K."/>
            <person name="de Jong P."/>
            <person name="Lindberg D.R."/>
            <person name="Seaver E.C."/>
            <person name="Weisblat D.A."/>
            <person name="Putnam N.H."/>
            <person name="Grigoriev I.V."/>
            <person name="Rokhsar D.S."/>
        </authorList>
    </citation>
    <scope>NUCLEOTIDE SEQUENCE</scope>
</reference>
<dbReference type="InterPro" id="IPR013098">
    <property type="entry name" value="Ig_I-set"/>
</dbReference>
<dbReference type="SUPFAM" id="SSF48726">
    <property type="entry name" value="Immunoglobulin"/>
    <property type="match status" value="2"/>
</dbReference>
<dbReference type="InterPro" id="IPR007110">
    <property type="entry name" value="Ig-like_dom"/>
</dbReference>
<sequence length="340" mass="37997">MKVQESDEGAYECYATNTHGVIFSDPVNVQVKGRRIPPQFFDELPRDVFVEVGETREVACAATGNPTPRIKWLQIAKENRAETVLNQETSSENVLTLKNIRESMELSCVARQSLFSHHELTKLAQFSIAKSKFAVVGRLPSAAYPVPPRNVRATSVNSTSAKIEWIQESQHATNKPSPHQKQDYRPQQQQPRHHLGNTQALPVNVDHWYVIVQTVADNNIQTMNNKSVTATNQSDRIFHKWFSIKDLKPFTTYHARVVAVGGGGESNPSSPAQFTTQEEVPPATPGVKVQSNADDSSVLVQWSECNAINGAIKCINKHRCTCWVLVHTHKNYISRTFLSG</sequence>
<dbReference type="InParanoid" id="T1F7Q3"/>
<dbReference type="eggNOG" id="KOG4228">
    <property type="taxonomic scope" value="Eukaryota"/>
</dbReference>
<dbReference type="GeneID" id="20204852"/>
<dbReference type="CTD" id="20204852"/>
<dbReference type="AlphaFoldDB" id="T1F7Q3"/>
<keyword evidence="1" id="KW-0677">Repeat</keyword>
<dbReference type="EMBL" id="KB096716">
    <property type="protein sequence ID" value="ESO02761.1"/>
    <property type="molecule type" value="Genomic_DNA"/>
</dbReference>
<dbReference type="SMART" id="SM00060">
    <property type="entry name" value="FN3"/>
    <property type="match status" value="1"/>
</dbReference>
<dbReference type="CDD" id="cd00063">
    <property type="entry name" value="FN3"/>
    <property type="match status" value="1"/>
</dbReference>
<dbReference type="InterPro" id="IPR003961">
    <property type="entry name" value="FN3_dom"/>
</dbReference>
<feature type="region of interest" description="Disordered" evidence="3">
    <location>
        <begin position="168"/>
        <end position="193"/>
    </location>
</feature>
<dbReference type="PROSITE" id="PS50835">
    <property type="entry name" value="IG_LIKE"/>
    <property type="match status" value="1"/>
</dbReference>
<dbReference type="SUPFAM" id="SSF49265">
    <property type="entry name" value="Fibronectin type III"/>
    <property type="match status" value="1"/>
</dbReference>
<dbReference type="Proteomes" id="UP000015101">
    <property type="component" value="Unassembled WGS sequence"/>
</dbReference>
<dbReference type="KEGG" id="hro:HELRODRAFT_174167"/>
<dbReference type="Gene3D" id="2.60.40.10">
    <property type="entry name" value="Immunoglobulins"/>
    <property type="match status" value="3"/>
</dbReference>
<dbReference type="STRING" id="6412.T1F7Q3"/>
<evidence type="ECO:0008006" key="9">
    <source>
        <dbReference type="Google" id="ProtNLM"/>
    </source>
</evidence>
<protein>
    <recommendedName>
        <fullName evidence="9">Ig-like domain-containing protein</fullName>
    </recommendedName>
</protein>
<evidence type="ECO:0000256" key="2">
    <source>
        <dbReference type="ARBA" id="ARBA00023157"/>
    </source>
</evidence>
<dbReference type="InterPro" id="IPR036179">
    <property type="entry name" value="Ig-like_dom_sf"/>
</dbReference>